<dbReference type="Pfam" id="PF00111">
    <property type="entry name" value="Fer2"/>
    <property type="match status" value="1"/>
</dbReference>
<dbReference type="InterPro" id="IPR054582">
    <property type="entry name" value="DmmA-like_N"/>
</dbReference>
<dbReference type="SUPFAM" id="SSF54292">
    <property type="entry name" value="2Fe-2S ferredoxin-like"/>
    <property type="match status" value="1"/>
</dbReference>
<dbReference type="Gene3D" id="2.40.30.10">
    <property type="entry name" value="Translation factors"/>
    <property type="match status" value="1"/>
</dbReference>
<dbReference type="Gene3D" id="3.40.50.80">
    <property type="entry name" value="Nucleotide-binding domain of ferredoxin-NADP reductase (FNR) module"/>
    <property type="match status" value="1"/>
</dbReference>
<dbReference type="Proteomes" id="UP000076625">
    <property type="component" value="Unassembled WGS sequence"/>
</dbReference>
<evidence type="ECO:0000256" key="4">
    <source>
        <dbReference type="ARBA" id="ARBA00022714"/>
    </source>
</evidence>
<evidence type="ECO:0000256" key="2">
    <source>
        <dbReference type="ARBA" id="ARBA00022630"/>
    </source>
</evidence>
<dbReference type="InterPro" id="IPR012675">
    <property type="entry name" value="Beta-grasp_dom_sf"/>
</dbReference>
<dbReference type="AlphaFoldDB" id="A0A165EXC0"/>
<feature type="domain" description="FAD-binding FR-type" evidence="10">
    <location>
        <begin position="2"/>
        <end position="103"/>
    </location>
</feature>
<keyword evidence="2" id="KW-0285">Flavoprotein</keyword>
<dbReference type="CDD" id="cd06185">
    <property type="entry name" value="PDR_like"/>
    <property type="match status" value="1"/>
</dbReference>
<feature type="domain" description="2Fe-2S ferredoxin-type" evidence="9">
    <location>
        <begin position="230"/>
        <end position="315"/>
    </location>
</feature>
<dbReference type="InterPro" id="IPR001041">
    <property type="entry name" value="2Fe-2S_ferredoxin-type"/>
</dbReference>
<dbReference type="RefSeq" id="WP_066613804.1">
    <property type="nucleotide sequence ID" value="NZ_LQQU01000035.1"/>
</dbReference>
<dbReference type="InterPro" id="IPR006058">
    <property type="entry name" value="2Fe2S_fd_BS"/>
</dbReference>
<keyword evidence="3" id="KW-0288">FMN</keyword>
<dbReference type="PROSITE" id="PS51384">
    <property type="entry name" value="FAD_FR"/>
    <property type="match status" value="1"/>
</dbReference>
<proteinExistence type="predicted"/>
<dbReference type="CDD" id="cd00207">
    <property type="entry name" value="fer2"/>
    <property type="match status" value="1"/>
</dbReference>
<dbReference type="InterPro" id="IPR050415">
    <property type="entry name" value="MRET"/>
</dbReference>
<dbReference type="InterPro" id="IPR039261">
    <property type="entry name" value="FNR_nucleotide-bd"/>
</dbReference>
<evidence type="ECO:0000256" key="8">
    <source>
        <dbReference type="ARBA" id="ARBA00023014"/>
    </source>
</evidence>
<dbReference type="Pfam" id="PF22290">
    <property type="entry name" value="DmmA-like_N"/>
    <property type="match status" value="1"/>
</dbReference>
<dbReference type="GO" id="GO:0046872">
    <property type="term" value="F:metal ion binding"/>
    <property type="evidence" value="ECO:0007669"/>
    <property type="project" value="UniProtKB-KW"/>
</dbReference>
<keyword evidence="4" id="KW-0001">2Fe-2S</keyword>
<reference evidence="12" key="1">
    <citation type="submission" date="2016-01" db="EMBL/GenBank/DDBJ databases">
        <title>Draft genome of Chromobacterium sp. F49.</title>
        <authorList>
            <person name="Hong K.W."/>
        </authorList>
    </citation>
    <scope>NUCLEOTIDE SEQUENCE [LARGE SCALE GENOMIC DNA]</scope>
    <source>
        <strain evidence="12">CN10</strain>
    </source>
</reference>
<dbReference type="PANTHER" id="PTHR47354">
    <property type="entry name" value="NADH OXIDOREDUCTASE HCR"/>
    <property type="match status" value="1"/>
</dbReference>
<dbReference type="InterPro" id="IPR017927">
    <property type="entry name" value="FAD-bd_FR_type"/>
</dbReference>
<dbReference type="InterPro" id="IPR017938">
    <property type="entry name" value="Riboflavin_synthase-like_b-brl"/>
</dbReference>
<sequence length="315" mass="33872">MSTTIPVRVERIEQLATGIKQFTLVAADGGALPAFDSGSHVVVHMGERANAYSLTGALSDTRRYRISVRREEQSRGGSRHLHEAVAEGDTLAISPPANLFGLADAAPRHLLIAGGIGITPFMTHIQTLEARGDDFALHYCFRNRQGAAYLDSLPLLLPETRLSLYESELGQRLDIAALLAGQPAGTHVYVCGPAQLNDAVIFAARAAGWSDERIHHEQFRNEVDTAGGAFEVTLARSGILLTVGADDTLLRAIEKAGVKVDCMCREGVCGSCETAILDGEADHRDAYLSDAEKAAQKTMMLCVSRAKGRHLVLDL</sequence>
<dbReference type="PROSITE" id="PS00197">
    <property type="entry name" value="2FE2S_FER_1"/>
    <property type="match status" value="1"/>
</dbReference>
<keyword evidence="6" id="KW-0560">Oxidoreductase</keyword>
<gene>
    <name evidence="11" type="ORF">AVW16_13500</name>
</gene>
<evidence type="ECO:0000256" key="6">
    <source>
        <dbReference type="ARBA" id="ARBA00023002"/>
    </source>
</evidence>
<evidence type="ECO:0000259" key="10">
    <source>
        <dbReference type="PROSITE" id="PS51384"/>
    </source>
</evidence>
<dbReference type="GO" id="GO:0016491">
    <property type="term" value="F:oxidoreductase activity"/>
    <property type="evidence" value="ECO:0007669"/>
    <property type="project" value="UniProtKB-KW"/>
</dbReference>
<evidence type="ECO:0000313" key="12">
    <source>
        <dbReference type="Proteomes" id="UP000076625"/>
    </source>
</evidence>
<accession>A0A165EXC0</accession>
<evidence type="ECO:0000256" key="5">
    <source>
        <dbReference type="ARBA" id="ARBA00022723"/>
    </source>
</evidence>
<dbReference type="STRING" id="1452487.AVW16_13500"/>
<comment type="cofactor">
    <cofactor evidence="1">
        <name>FMN</name>
        <dbReference type="ChEBI" id="CHEBI:58210"/>
    </cofactor>
</comment>
<protein>
    <submittedName>
        <fullName evidence="11">Ferredoxin--NADP(+) reductase</fullName>
    </submittedName>
</protein>
<keyword evidence="7" id="KW-0408">Iron</keyword>
<evidence type="ECO:0000313" key="11">
    <source>
        <dbReference type="EMBL" id="KZE28880.1"/>
    </source>
</evidence>
<dbReference type="PANTHER" id="PTHR47354:SF1">
    <property type="entry name" value="CARNITINE MONOOXYGENASE REDUCTASE SUBUNIT"/>
    <property type="match status" value="1"/>
</dbReference>
<dbReference type="SUPFAM" id="SSF63380">
    <property type="entry name" value="Riboflavin synthase domain-like"/>
    <property type="match status" value="1"/>
</dbReference>
<comment type="caution">
    <text evidence="11">The sequence shown here is derived from an EMBL/GenBank/DDBJ whole genome shotgun (WGS) entry which is preliminary data.</text>
</comment>
<evidence type="ECO:0000259" key="9">
    <source>
        <dbReference type="PROSITE" id="PS51085"/>
    </source>
</evidence>
<name>A0A165EXC0_9NEIS</name>
<evidence type="ECO:0000256" key="7">
    <source>
        <dbReference type="ARBA" id="ARBA00023004"/>
    </source>
</evidence>
<evidence type="ECO:0000256" key="3">
    <source>
        <dbReference type="ARBA" id="ARBA00022643"/>
    </source>
</evidence>
<keyword evidence="12" id="KW-1185">Reference proteome</keyword>
<evidence type="ECO:0000256" key="1">
    <source>
        <dbReference type="ARBA" id="ARBA00001917"/>
    </source>
</evidence>
<dbReference type="PRINTS" id="PR00409">
    <property type="entry name" value="PHDIOXRDTASE"/>
</dbReference>
<dbReference type="SUPFAM" id="SSF52343">
    <property type="entry name" value="Ferredoxin reductase-like, C-terminal NADP-linked domain"/>
    <property type="match status" value="1"/>
</dbReference>
<dbReference type="EMBL" id="LQQU01000035">
    <property type="protein sequence ID" value="KZE28880.1"/>
    <property type="molecule type" value="Genomic_DNA"/>
</dbReference>
<keyword evidence="5" id="KW-0479">Metal-binding</keyword>
<dbReference type="Gene3D" id="3.10.20.30">
    <property type="match status" value="1"/>
</dbReference>
<dbReference type="OrthoDB" id="9796486at2"/>
<dbReference type="PROSITE" id="PS51085">
    <property type="entry name" value="2FE2S_FER_2"/>
    <property type="match status" value="1"/>
</dbReference>
<dbReference type="InterPro" id="IPR036010">
    <property type="entry name" value="2Fe-2S_ferredoxin-like_sf"/>
</dbReference>
<organism evidence="11 12">
    <name type="scientific">Crenobacter luteus</name>
    <dbReference type="NCBI Taxonomy" id="1452487"/>
    <lineage>
        <taxon>Bacteria</taxon>
        <taxon>Pseudomonadati</taxon>
        <taxon>Pseudomonadota</taxon>
        <taxon>Betaproteobacteria</taxon>
        <taxon>Neisseriales</taxon>
        <taxon>Neisseriaceae</taxon>
        <taxon>Crenobacter</taxon>
    </lineage>
</organism>
<dbReference type="GO" id="GO:0051537">
    <property type="term" value="F:2 iron, 2 sulfur cluster binding"/>
    <property type="evidence" value="ECO:0007669"/>
    <property type="project" value="UniProtKB-KW"/>
</dbReference>
<keyword evidence="8" id="KW-0411">Iron-sulfur</keyword>